<reference evidence="3" key="1">
    <citation type="submission" date="2016-07" db="EMBL/GenBank/DDBJ databases">
        <authorList>
            <person name="Florea S."/>
            <person name="Webb J.S."/>
            <person name="Jaromczyk J."/>
            <person name="Schardl C.L."/>
        </authorList>
    </citation>
    <scope>NUCLEOTIDE SEQUENCE [LARGE SCALE GENOMIC DNA]</scope>
    <source>
        <strain evidence="3">MIT 01-6242</strain>
    </source>
</reference>
<dbReference type="Pfam" id="PF04028">
    <property type="entry name" value="DUF374"/>
    <property type="match status" value="1"/>
</dbReference>
<dbReference type="Proteomes" id="UP000092884">
    <property type="component" value="Chromosome"/>
</dbReference>
<evidence type="ECO:0000313" key="2">
    <source>
        <dbReference type="EMBL" id="ANV98220.1"/>
    </source>
</evidence>
<dbReference type="STRING" id="222136.BBW65_05130"/>
<dbReference type="RefSeq" id="WP_066340632.1">
    <property type="nucleotide sequence ID" value="NZ_CP016503.1"/>
</dbReference>
<gene>
    <name evidence="2" type="ORF">BBW65_05130</name>
</gene>
<protein>
    <recommendedName>
        <fullName evidence="1">DUF374 domain-containing protein</fullName>
    </recommendedName>
</protein>
<dbReference type="AlphaFoldDB" id="A0A1B1U646"/>
<keyword evidence="3" id="KW-1185">Reference proteome</keyword>
<dbReference type="KEGG" id="het:BBW65_05130"/>
<sequence length="227" mass="26130">MLKRLKSLVLLHIAPRVLYCYLFLVHKTSKNRFLIAPQSCEGNAIALFWHGEIPMQGHLYHHFYKIRHPNTKLDLDKLPYGTLISEHSDGEIATRLYALYGFKGIRGSSSKGGRRALIEALNKLKNQWDVGLTPDGPRGPYHSVAKGAVAMALKSQTKIVGLRVQPTKYWQLKSWDQMKLPKLFGEIDYYVLPPLELDATCSVEENQEKIKIYLERDPKEYFWNKTC</sequence>
<organism evidence="2 3">
    <name type="scientific">Helicobacter enhydrae</name>
    <dbReference type="NCBI Taxonomy" id="222136"/>
    <lineage>
        <taxon>Bacteria</taxon>
        <taxon>Pseudomonadati</taxon>
        <taxon>Campylobacterota</taxon>
        <taxon>Epsilonproteobacteria</taxon>
        <taxon>Campylobacterales</taxon>
        <taxon>Helicobacteraceae</taxon>
        <taxon>Helicobacter</taxon>
    </lineage>
</organism>
<name>A0A1B1U646_9HELI</name>
<dbReference type="InterPro" id="IPR007172">
    <property type="entry name" value="DUF374"/>
</dbReference>
<feature type="domain" description="DUF374" evidence="1">
    <location>
        <begin position="78"/>
        <end position="141"/>
    </location>
</feature>
<proteinExistence type="predicted"/>
<accession>A0A1B1U646</accession>
<evidence type="ECO:0000313" key="3">
    <source>
        <dbReference type="Proteomes" id="UP000092884"/>
    </source>
</evidence>
<dbReference type="EMBL" id="CP016503">
    <property type="protein sequence ID" value="ANV98220.1"/>
    <property type="molecule type" value="Genomic_DNA"/>
</dbReference>
<evidence type="ECO:0000259" key="1">
    <source>
        <dbReference type="Pfam" id="PF04028"/>
    </source>
</evidence>